<dbReference type="EMBL" id="CP051298">
    <property type="protein sequence ID" value="QKD45562.1"/>
    <property type="molecule type" value="Genomic_DNA"/>
</dbReference>
<gene>
    <name evidence="1" type="ORF">HF896_18915</name>
</gene>
<dbReference type="PANTHER" id="PTHR35175">
    <property type="entry name" value="DUF1289 DOMAIN-CONTAINING PROTEIN"/>
    <property type="match status" value="1"/>
</dbReference>
<proteinExistence type="predicted"/>
<evidence type="ECO:0000313" key="2">
    <source>
        <dbReference type="Proteomes" id="UP000500755"/>
    </source>
</evidence>
<dbReference type="RefSeq" id="WP_013723033.1">
    <property type="nucleotide sequence ID" value="NZ_CP051298.1"/>
</dbReference>
<dbReference type="AlphaFoldDB" id="A0A858ZY27"/>
<dbReference type="OMA" id="CVSVCRM"/>
<dbReference type="Proteomes" id="UP000500755">
    <property type="component" value="Chromosome"/>
</dbReference>
<name>A0A858ZY27_9BURK</name>
<reference evidence="1 2" key="1">
    <citation type="submission" date="2020-05" db="EMBL/GenBank/DDBJ databases">
        <title>Complete genome sequence of Alicycliphilus denitrificans DP3.</title>
        <authorList>
            <person name="Chen X."/>
        </authorList>
    </citation>
    <scope>NUCLEOTIDE SEQUENCE [LARGE SCALE GENOMIC DNA]</scope>
    <source>
        <strain evidence="1 2">DP3</strain>
    </source>
</reference>
<organism evidence="1 2">
    <name type="scientific">Alicycliphilus denitrificans</name>
    <dbReference type="NCBI Taxonomy" id="179636"/>
    <lineage>
        <taxon>Bacteria</taxon>
        <taxon>Pseudomonadati</taxon>
        <taxon>Pseudomonadota</taxon>
        <taxon>Betaproteobacteria</taxon>
        <taxon>Burkholderiales</taxon>
        <taxon>Comamonadaceae</taxon>
        <taxon>Alicycliphilus</taxon>
    </lineage>
</organism>
<protein>
    <submittedName>
        <fullName evidence="1">DUF1289 domain-containing protein</fullName>
    </submittedName>
</protein>
<accession>A0A858ZY27</accession>
<dbReference type="PANTHER" id="PTHR35175:SF2">
    <property type="entry name" value="DUF1289 DOMAIN-CONTAINING PROTEIN"/>
    <property type="match status" value="1"/>
</dbReference>
<evidence type="ECO:0000313" key="1">
    <source>
        <dbReference type="EMBL" id="QKD45562.1"/>
    </source>
</evidence>
<sequence>MSAAKMLADRAFQISAAGQFGLKSEESVPSPCVSVCRMAPDRSHCEGCFRTLDDIRAWSQAGNGQRRAIWAAALRRAGLALPEELE</sequence>
<dbReference type="Pfam" id="PF06945">
    <property type="entry name" value="DUF1289"/>
    <property type="match status" value="1"/>
</dbReference>
<dbReference type="InterPro" id="IPR010710">
    <property type="entry name" value="DUF1289"/>
</dbReference>